<evidence type="ECO:0000313" key="3">
    <source>
        <dbReference type="Proteomes" id="UP001151760"/>
    </source>
</evidence>
<gene>
    <name evidence="2" type="ORF">Tco_0823204</name>
</gene>
<proteinExistence type="predicted"/>
<keyword evidence="3" id="KW-1185">Reference proteome</keyword>
<dbReference type="Proteomes" id="UP001151760">
    <property type="component" value="Unassembled WGS sequence"/>
</dbReference>
<sequence length="144" mass="16378">MPWGIVTRLNVDYAELLWEEFVQGIQTFFSHQASLSITSKKSTPHVIPYCRFTKMIIYYLGSKYNIHRRPEYPVHVTGDEFPLGNLKRTPVTEEASTRPSAKPQDDTFANVVRDTPSPADAETRADTDKNNSKGDTEILDVDED</sequence>
<name>A0ABQ5AH94_9ASTR</name>
<accession>A0ABQ5AH94</accession>
<evidence type="ECO:0000256" key="1">
    <source>
        <dbReference type="SAM" id="MobiDB-lite"/>
    </source>
</evidence>
<feature type="region of interest" description="Disordered" evidence="1">
    <location>
        <begin position="77"/>
        <end position="144"/>
    </location>
</feature>
<dbReference type="EMBL" id="BQNB010012317">
    <property type="protein sequence ID" value="GJT02035.1"/>
    <property type="molecule type" value="Genomic_DNA"/>
</dbReference>
<organism evidence="2 3">
    <name type="scientific">Tanacetum coccineum</name>
    <dbReference type="NCBI Taxonomy" id="301880"/>
    <lineage>
        <taxon>Eukaryota</taxon>
        <taxon>Viridiplantae</taxon>
        <taxon>Streptophyta</taxon>
        <taxon>Embryophyta</taxon>
        <taxon>Tracheophyta</taxon>
        <taxon>Spermatophyta</taxon>
        <taxon>Magnoliopsida</taxon>
        <taxon>eudicotyledons</taxon>
        <taxon>Gunneridae</taxon>
        <taxon>Pentapetalae</taxon>
        <taxon>asterids</taxon>
        <taxon>campanulids</taxon>
        <taxon>Asterales</taxon>
        <taxon>Asteraceae</taxon>
        <taxon>Asteroideae</taxon>
        <taxon>Anthemideae</taxon>
        <taxon>Anthemidinae</taxon>
        <taxon>Tanacetum</taxon>
    </lineage>
</organism>
<comment type="caution">
    <text evidence="2">The sequence shown here is derived from an EMBL/GenBank/DDBJ whole genome shotgun (WGS) entry which is preliminary data.</text>
</comment>
<reference evidence="2" key="1">
    <citation type="journal article" date="2022" name="Int. J. Mol. Sci.">
        <title>Draft Genome of Tanacetum Coccineum: Genomic Comparison of Closely Related Tanacetum-Family Plants.</title>
        <authorList>
            <person name="Yamashiro T."/>
            <person name="Shiraishi A."/>
            <person name="Nakayama K."/>
            <person name="Satake H."/>
        </authorList>
    </citation>
    <scope>NUCLEOTIDE SEQUENCE</scope>
</reference>
<feature type="compositionally biased region" description="Basic and acidic residues" evidence="1">
    <location>
        <begin position="121"/>
        <end position="136"/>
    </location>
</feature>
<protein>
    <submittedName>
        <fullName evidence="2">Uncharacterized protein</fullName>
    </submittedName>
</protein>
<reference evidence="2" key="2">
    <citation type="submission" date="2022-01" db="EMBL/GenBank/DDBJ databases">
        <authorList>
            <person name="Yamashiro T."/>
            <person name="Shiraishi A."/>
            <person name="Satake H."/>
            <person name="Nakayama K."/>
        </authorList>
    </citation>
    <scope>NUCLEOTIDE SEQUENCE</scope>
</reference>
<evidence type="ECO:0000313" key="2">
    <source>
        <dbReference type="EMBL" id="GJT02035.1"/>
    </source>
</evidence>